<evidence type="ECO:0000256" key="3">
    <source>
        <dbReference type="ARBA" id="ARBA00022723"/>
    </source>
</evidence>
<protein>
    <submittedName>
        <fullName evidence="7">Radical SAM protein</fullName>
    </submittedName>
</protein>
<evidence type="ECO:0000313" key="7">
    <source>
        <dbReference type="EMBL" id="MFC0079015.1"/>
    </source>
</evidence>
<keyword evidence="3" id="KW-0479">Metal-binding</keyword>
<evidence type="ECO:0000256" key="5">
    <source>
        <dbReference type="ARBA" id="ARBA00023014"/>
    </source>
</evidence>
<dbReference type="PANTHER" id="PTHR11228">
    <property type="entry name" value="RADICAL SAM DOMAIN PROTEIN"/>
    <property type="match status" value="1"/>
</dbReference>
<comment type="cofactor">
    <cofactor evidence="1">
        <name>[4Fe-4S] cluster</name>
        <dbReference type="ChEBI" id="CHEBI:49883"/>
    </cofactor>
</comment>
<dbReference type="Pfam" id="PF04055">
    <property type="entry name" value="Radical_SAM"/>
    <property type="match status" value="1"/>
</dbReference>
<reference evidence="7 8" key="1">
    <citation type="submission" date="2024-09" db="EMBL/GenBank/DDBJ databases">
        <authorList>
            <person name="Sun Q."/>
            <person name="Mori K."/>
        </authorList>
    </citation>
    <scope>NUCLEOTIDE SEQUENCE [LARGE SCALE GENOMIC DNA]</scope>
    <source>
        <strain evidence="7 8">CGMCC 1.12926</strain>
    </source>
</reference>
<sequence length="500" mass="56892">MRRTVYEARLDKPFFKISKKTLKRIMMDKTSIRYRVRDDYETATPVHVVWEITLACNLKCSHCGSRAGKVRPGELTTEQCFEVIDSLKRLGTREITIIGGEAFLRKDWLEIIERINESGIECSMQSGAYNLNEERISSAKIAGIRNIGVSIDGMPETHNKIRGRRDSFEHVIHCLQLLKAHDIPSSVNTVITKLNVDELSDLLDVLIANGVRNWQIQLAVAMGNAVDHADELLLQPYELIDFYEKLIVLYRKALANNVLVQAGNNIGYFGPYEHIWRQGNEKYFTGCSAGHTGIGIEADGKIKGCPSLPTNGYTGGNVKDMKIEDIWKYSEEMVFSRYRNKEELWGGCKGCYYESSCLAGCTWTSHVLFGKRGNNPFCHHRALELKKKGLRERIRKIQEAPGLSFDIGLFEIIVENEKGEIVEIQSPHNSPIIPKEDFTDRAPRMPKALKLCNGCDNYVYEEESTCSFCNADIQKVNDEYAVKMEKAKRSLEKLELLMMR</sequence>
<dbReference type="InterPro" id="IPR050377">
    <property type="entry name" value="Radical_SAM_PqqE_MftC-like"/>
</dbReference>
<dbReference type="SFLD" id="SFLDG01067">
    <property type="entry name" value="SPASM/twitch_domain_containing"/>
    <property type="match status" value="1"/>
</dbReference>
<dbReference type="InterPro" id="IPR058240">
    <property type="entry name" value="rSAM_sf"/>
</dbReference>
<dbReference type="NCBIfam" id="TIGR04085">
    <property type="entry name" value="rSAM_more_4Fe4S"/>
    <property type="match status" value="1"/>
</dbReference>
<evidence type="ECO:0000256" key="1">
    <source>
        <dbReference type="ARBA" id="ARBA00001966"/>
    </source>
</evidence>
<dbReference type="RefSeq" id="WP_379683563.1">
    <property type="nucleotide sequence ID" value="NZ_JBHLYW010000011.1"/>
</dbReference>
<accession>A0ABV6BUA0</accession>
<dbReference type="EMBL" id="JBHLYW010000011">
    <property type="protein sequence ID" value="MFC0079015.1"/>
    <property type="molecule type" value="Genomic_DNA"/>
</dbReference>
<dbReference type="SUPFAM" id="SSF102114">
    <property type="entry name" value="Radical SAM enzymes"/>
    <property type="match status" value="1"/>
</dbReference>
<dbReference type="SMART" id="SM00729">
    <property type="entry name" value="Elp3"/>
    <property type="match status" value="1"/>
</dbReference>
<dbReference type="InterPro" id="IPR007197">
    <property type="entry name" value="rSAM"/>
</dbReference>
<dbReference type="Pfam" id="PF13186">
    <property type="entry name" value="SPASM"/>
    <property type="match status" value="1"/>
</dbReference>
<evidence type="ECO:0000256" key="2">
    <source>
        <dbReference type="ARBA" id="ARBA00022691"/>
    </source>
</evidence>
<dbReference type="InterPro" id="IPR013785">
    <property type="entry name" value="Aldolase_TIM"/>
</dbReference>
<evidence type="ECO:0000313" key="8">
    <source>
        <dbReference type="Proteomes" id="UP001589734"/>
    </source>
</evidence>
<name>A0ABV6BUA0_9FLAO</name>
<keyword evidence="5" id="KW-0411">Iron-sulfur</keyword>
<dbReference type="Proteomes" id="UP001589734">
    <property type="component" value="Unassembled WGS sequence"/>
</dbReference>
<dbReference type="SFLD" id="SFLDS00029">
    <property type="entry name" value="Radical_SAM"/>
    <property type="match status" value="1"/>
</dbReference>
<dbReference type="InterPro" id="IPR023885">
    <property type="entry name" value="4Fe4S-binding_SPASM_dom"/>
</dbReference>
<keyword evidence="8" id="KW-1185">Reference proteome</keyword>
<dbReference type="PROSITE" id="PS51918">
    <property type="entry name" value="RADICAL_SAM"/>
    <property type="match status" value="1"/>
</dbReference>
<keyword evidence="2" id="KW-0949">S-adenosyl-L-methionine</keyword>
<dbReference type="CDD" id="cd01335">
    <property type="entry name" value="Radical_SAM"/>
    <property type="match status" value="1"/>
</dbReference>
<feature type="domain" description="Radical SAM core" evidence="6">
    <location>
        <begin position="42"/>
        <end position="251"/>
    </location>
</feature>
<dbReference type="SFLD" id="SFLDG01386">
    <property type="entry name" value="main_SPASM_domain-containing"/>
    <property type="match status" value="1"/>
</dbReference>
<comment type="caution">
    <text evidence="7">The sequence shown here is derived from an EMBL/GenBank/DDBJ whole genome shotgun (WGS) entry which is preliminary data.</text>
</comment>
<organism evidence="7 8">
    <name type="scientific">Flavobacterium procerum</name>
    <dbReference type="NCBI Taxonomy" id="1455569"/>
    <lineage>
        <taxon>Bacteria</taxon>
        <taxon>Pseudomonadati</taxon>
        <taxon>Bacteroidota</taxon>
        <taxon>Flavobacteriia</taxon>
        <taxon>Flavobacteriales</taxon>
        <taxon>Flavobacteriaceae</taxon>
        <taxon>Flavobacterium</taxon>
    </lineage>
</organism>
<dbReference type="Gene3D" id="3.20.20.70">
    <property type="entry name" value="Aldolase class I"/>
    <property type="match status" value="1"/>
</dbReference>
<gene>
    <name evidence="7" type="ORF">ACFFLS_18345</name>
</gene>
<dbReference type="InterPro" id="IPR006638">
    <property type="entry name" value="Elp3/MiaA/NifB-like_rSAM"/>
</dbReference>
<keyword evidence="4" id="KW-0408">Iron</keyword>
<evidence type="ECO:0000259" key="6">
    <source>
        <dbReference type="PROSITE" id="PS51918"/>
    </source>
</evidence>
<proteinExistence type="predicted"/>
<evidence type="ECO:0000256" key="4">
    <source>
        <dbReference type="ARBA" id="ARBA00023004"/>
    </source>
</evidence>
<dbReference type="PANTHER" id="PTHR11228:SF35">
    <property type="entry name" value="MOLYBDENUM COFACTOR BIOSYNTHESIS PROTEIN A-RELATED"/>
    <property type="match status" value="1"/>
</dbReference>